<dbReference type="PROSITE" id="PS51118">
    <property type="entry name" value="HTH_HXLR"/>
    <property type="match status" value="1"/>
</dbReference>
<dbReference type="PANTHER" id="PTHR33204:SF39">
    <property type="entry name" value="TRANSCRIPTIONAL REGULATORY PROTEIN"/>
    <property type="match status" value="1"/>
</dbReference>
<dbReference type="AlphaFoldDB" id="A0A7J5C1Y4"/>
<dbReference type="CDD" id="cd00090">
    <property type="entry name" value="HTH_ARSR"/>
    <property type="match status" value="1"/>
</dbReference>
<dbReference type="Proteomes" id="UP000467240">
    <property type="component" value="Unassembled WGS sequence"/>
</dbReference>
<dbReference type="PANTHER" id="PTHR33204">
    <property type="entry name" value="TRANSCRIPTIONAL REGULATOR, MARR FAMILY"/>
    <property type="match status" value="1"/>
</dbReference>
<sequence length="151" mass="16644">MSGGPRRGGVVNQDRWHAGGRWDPYDQDCPSRQLLDRIGDRWTVLVVLALADGPRRFSELRRSVGGVSQKMLTQTLRALERDGLVRRTVFAQVPPRVDYTLTDTGTSLLEPLRGLLDWSSAHMDDVLASRARHDEGEADGAAHERVAASGG</sequence>
<evidence type="ECO:0000313" key="5">
    <source>
        <dbReference type="EMBL" id="KAB1662515.1"/>
    </source>
</evidence>
<keyword evidence="1" id="KW-0805">Transcription regulation</keyword>
<proteinExistence type="predicted"/>
<protein>
    <submittedName>
        <fullName evidence="5">Helix-turn-helix transcriptional regulator</fullName>
    </submittedName>
</protein>
<keyword evidence="2" id="KW-0238">DNA-binding</keyword>
<dbReference type="InterPro" id="IPR011991">
    <property type="entry name" value="ArsR-like_HTH"/>
</dbReference>
<dbReference type="EMBL" id="WBJZ01000001">
    <property type="protein sequence ID" value="KAB1662515.1"/>
    <property type="molecule type" value="Genomic_DNA"/>
</dbReference>
<keyword evidence="6" id="KW-1185">Reference proteome</keyword>
<evidence type="ECO:0000256" key="2">
    <source>
        <dbReference type="ARBA" id="ARBA00023125"/>
    </source>
</evidence>
<dbReference type="Pfam" id="PF01638">
    <property type="entry name" value="HxlR"/>
    <property type="match status" value="1"/>
</dbReference>
<comment type="caution">
    <text evidence="5">The sequence shown here is derived from an EMBL/GenBank/DDBJ whole genome shotgun (WGS) entry which is preliminary data.</text>
</comment>
<evidence type="ECO:0000259" key="4">
    <source>
        <dbReference type="PROSITE" id="PS51118"/>
    </source>
</evidence>
<dbReference type="GO" id="GO:0003677">
    <property type="term" value="F:DNA binding"/>
    <property type="evidence" value="ECO:0007669"/>
    <property type="project" value="UniProtKB-KW"/>
</dbReference>
<dbReference type="Gene3D" id="1.10.10.10">
    <property type="entry name" value="Winged helix-like DNA-binding domain superfamily/Winged helix DNA-binding domain"/>
    <property type="match status" value="1"/>
</dbReference>
<dbReference type="InterPro" id="IPR036390">
    <property type="entry name" value="WH_DNA-bd_sf"/>
</dbReference>
<dbReference type="OrthoDB" id="370168at2"/>
<evidence type="ECO:0000256" key="3">
    <source>
        <dbReference type="ARBA" id="ARBA00023163"/>
    </source>
</evidence>
<feature type="domain" description="HTH hxlR-type" evidence="4">
    <location>
        <begin position="29"/>
        <end position="127"/>
    </location>
</feature>
<name>A0A7J5C1Y4_9MICO</name>
<dbReference type="SUPFAM" id="SSF46785">
    <property type="entry name" value="Winged helix' DNA-binding domain"/>
    <property type="match status" value="1"/>
</dbReference>
<reference evidence="5 6" key="1">
    <citation type="submission" date="2019-09" db="EMBL/GenBank/DDBJ databases">
        <title>Phylogeny of genus Pseudoclavibacter and closely related genus.</title>
        <authorList>
            <person name="Li Y."/>
        </authorList>
    </citation>
    <scope>NUCLEOTIDE SEQUENCE [LARGE SCALE GENOMIC DNA]</scope>
    <source>
        <strain evidence="5 6">DSM 23821</strain>
    </source>
</reference>
<keyword evidence="3" id="KW-0804">Transcription</keyword>
<dbReference type="InterPro" id="IPR036388">
    <property type="entry name" value="WH-like_DNA-bd_sf"/>
</dbReference>
<accession>A0A7J5C1Y4</accession>
<dbReference type="InterPro" id="IPR002577">
    <property type="entry name" value="HTH_HxlR"/>
</dbReference>
<evidence type="ECO:0000313" key="6">
    <source>
        <dbReference type="Proteomes" id="UP000467240"/>
    </source>
</evidence>
<gene>
    <name evidence="5" type="ORF">F8O01_00775</name>
</gene>
<organism evidence="5 6">
    <name type="scientific">Pseudoclavibacter chungangensis</name>
    <dbReference type="NCBI Taxonomy" id="587635"/>
    <lineage>
        <taxon>Bacteria</taxon>
        <taxon>Bacillati</taxon>
        <taxon>Actinomycetota</taxon>
        <taxon>Actinomycetes</taxon>
        <taxon>Micrococcales</taxon>
        <taxon>Microbacteriaceae</taxon>
        <taxon>Pseudoclavibacter</taxon>
    </lineage>
</organism>
<evidence type="ECO:0000256" key="1">
    <source>
        <dbReference type="ARBA" id="ARBA00023015"/>
    </source>
</evidence>